<sequence length="146" mass="16724">MSHLSIEKMEKFIHGELSEQEKEDIRVHLEHCDSCFGWYMNIIDEWEPGEKLSDSFTDGTLRLLEEKIPDSRSRDKSSRHVTRKTIIHYGIAAGLTLCLMFTGAFQKVTDVTDAVENRDTSITSELMKKTSGLFKIIEPGKEDKQS</sequence>
<dbReference type="RefSeq" id="WP_132372400.1">
    <property type="nucleotide sequence ID" value="NZ_SMAN01000017.1"/>
</dbReference>
<keyword evidence="1" id="KW-1133">Transmembrane helix</keyword>
<evidence type="ECO:0000313" key="3">
    <source>
        <dbReference type="EMBL" id="TCT19651.1"/>
    </source>
</evidence>
<feature type="domain" description="Putative zinc-finger" evidence="2">
    <location>
        <begin position="8"/>
        <end position="35"/>
    </location>
</feature>
<accession>A0A4R3MW37</accession>
<evidence type="ECO:0000313" key="4">
    <source>
        <dbReference type="Proteomes" id="UP000294650"/>
    </source>
</evidence>
<organism evidence="3 4">
    <name type="scientific">Melghiribacillus thermohalophilus</name>
    <dbReference type="NCBI Taxonomy" id="1324956"/>
    <lineage>
        <taxon>Bacteria</taxon>
        <taxon>Bacillati</taxon>
        <taxon>Bacillota</taxon>
        <taxon>Bacilli</taxon>
        <taxon>Bacillales</taxon>
        <taxon>Bacillaceae</taxon>
        <taxon>Melghiribacillus</taxon>
    </lineage>
</organism>
<reference evidence="3 4" key="1">
    <citation type="submission" date="2019-03" db="EMBL/GenBank/DDBJ databases">
        <title>Genomic Encyclopedia of Type Strains, Phase IV (KMG-IV): sequencing the most valuable type-strain genomes for metagenomic binning, comparative biology and taxonomic classification.</title>
        <authorList>
            <person name="Goeker M."/>
        </authorList>
    </citation>
    <scope>NUCLEOTIDE SEQUENCE [LARGE SCALE GENOMIC DNA]</scope>
    <source>
        <strain evidence="3 4">DSM 25894</strain>
    </source>
</reference>
<comment type="caution">
    <text evidence="3">The sequence shown here is derived from an EMBL/GenBank/DDBJ whole genome shotgun (WGS) entry which is preliminary data.</text>
</comment>
<name>A0A4R3MW37_9BACI</name>
<keyword evidence="4" id="KW-1185">Reference proteome</keyword>
<keyword evidence="1" id="KW-0812">Transmembrane</keyword>
<dbReference type="AlphaFoldDB" id="A0A4R3MW37"/>
<proteinExistence type="predicted"/>
<feature type="transmembrane region" description="Helical" evidence="1">
    <location>
        <begin position="86"/>
        <end position="105"/>
    </location>
</feature>
<keyword evidence="1" id="KW-0472">Membrane</keyword>
<protein>
    <submittedName>
        <fullName evidence="3">Putative zinc finger protein</fullName>
    </submittedName>
</protein>
<dbReference type="Proteomes" id="UP000294650">
    <property type="component" value="Unassembled WGS sequence"/>
</dbReference>
<evidence type="ECO:0000259" key="2">
    <source>
        <dbReference type="Pfam" id="PF13490"/>
    </source>
</evidence>
<dbReference type="InterPro" id="IPR027383">
    <property type="entry name" value="Znf_put"/>
</dbReference>
<dbReference type="OrthoDB" id="1955013at2"/>
<evidence type="ECO:0000256" key="1">
    <source>
        <dbReference type="SAM" id="Phobius"/>
    </source>
</evidence>
<dbReference type="EMBL" id="SMAN01000017">
    <property type="protein sequence ID" value="TCT19651.1"/>
    <property type="molecule type" value="Genomic_DNA"/>
</dbReference>
<dbReference type="Pfam" id="PF13490">
    <property type="entry name" value="zf-HC2"/>
    <property type="match status" value="1"/>
</dbReference>
<gene>
    <name evidence="3" type="ORF">EDD68_11745</name>
</gene>